<evidence type="ECO:0000259" key="1">
    <source>
        <dbReference type="Pfam" id="PF01243"/>
    </source>
</evidence>
<dbReference type="Gene3D" id="2.30.110.10">
    <property type="entry name" value="Electron Transport, Fmn-binding Protein, Chain A"/>
    <property type="match status" value="1"/>
</dbReference>
<dbReference type="AlphaFoldDB" id="A0A7Y9IBN1"/>
<dbReference type="Proteomes" id="UP000569914">
    <property type="component" value="Unassembled WGS sequence"/>
</dbReference>
<dbReference type="SUPFAM" id="SSF50475">
    <property type="entry name" value="FMN-binding split barrel"/>
    <property type="match status" value="1"/>
</dbReference>
<reference evidence="2 3" key="1">
    <citation type="submission" date="2020-07" db="EMBL/GenBank/DDBJ databases">
        <title>Sequencing the genomes of 1000 actinobacteria strains.</title>
        <authorList>
            <person name="Klenk H.-P."/>
        </authorList>
    </citation>
    <scope>NUCLEOTIDE SEQUENCE [LARGE SCALE GENOMIC DNA]</scope>
    <source>
        <strain evidence="2 3">DSM 22083</strain>
    </source>
</reference>
<evidence type="ECO:0000313" key="2">
    <source>
        <dbReference type="EMBL" id="NYE73884.1"/>
    </source>
</evidence>
<dbReference type="RefSeq" id="WP_179755720.1">
    <property type="nucleotide sequence ID" value="NZ_JACCBU010000001.1"/>
</dbReference>
<protein>
    <submittedName>
        <fullName evidence="2">Pyridoxine/pyridoxamine 5'-phosphate oxidase</fullName>
    </submittedName>
</protein>
<comment type="caution">
    <text evidence="2">The sequence shown here is derived from an EMBL/GenBank/DDBJ whole genome shotgun (WGS) entry which is preliminary data.</text>
</comment>
<organism evidence="2 3">
    <name type="scientific">Microlunatus parietis</name>
    <dbReference type="NCBI Taxonomy" id="682979"/>
    <lineage>
        <taxon>Bacteria</taxon>
        <taxon>Bacillati</taxon>
        <taxon>Actinomycetota</taxon>
        <taxon>Actinomycetes</taxon>
        <taxon>Propionibacteriales</taxon>
        <taxon>Propionibacteriaceae</taxon>
        <taxon>Microlunatus</taxon>
    </lineage>
</organism>
<name>A0A7Y9IBN1_9ACTN</name>
<gene>
    <name evidence="2" type="ORF">BKA15_005213</name>
</gene>
<proteinExistence type="predicted"/>
<dbReference type="Pfam" id="PF01243">
    <property type="entry name" value="PNPOx_N"/>
    <property type="match status" value="1"/>
</dbReference>
<evidence type="ECO:0000313" key="3">
    <source>
        <dbReference type="Proteomes" id="UP000569914"/>
    </source>
</evidence>
<dbReference type="InterPro" id="IPR012349">
    <property type="entry name" value="Split_barrel_FMN-bd"/>
</dbReference>
<keyword evidence="3" id="KW-1185">Reference proteome</keyword>
<accession>A0A7Y9IBN1</accession>
<dbReference type="EMBL" id="JACCBU010000001">
    <property type="protein sequence ID" value="NYE73884.1"/>
    <property type="molecule type" value="Genomic_DNA"/>
</dbReference>
<sequence length="154" mass="17045">MATFDEAELRRRIETVVYASASTVDAQARPRVRILHPVWDWATRTVWIGTNPNGALAAELAIHPHLALCYLRSSLDPFLTEQVYVDGAITWIDPHEGWDKIKSVPPPVGYDPLVSWSSPEDPKFGVLELTPSRIELAALSAAAGWSQSIWRAGS</sequence>
<dbReference type="InterPro" id="IPR011576">
    <property type="entry name" value="Pyridox_Oxase_N"/>
</dbReference>
<feature type="domain" description="Pyridoxamine 5'-phosphate oxidase N-terminal" evidence="1">
    <location>
        <begin position="7"/>
        <end position="135"/>
    </location>
</feature>